<evidence type="ECO:0000313" key="3">
    <source>
        <dbReference type="Proteomes" id="UP000219111"/>
    </source>
</evidence>
<dbReference type="Gene3D" id="1.10.150.690">
    <property type="entry name" value="DUF2063"/>
    <property type="match status" value="1"/>
</dbReference>
<proteinExistence type="predicted"/>
<dbReference type="AlphaFoldDB" id="A0A285RKI1"/>
<protein>
    <recommendedName>
        <fullName evidence="1">Putative DNA-binding domain-containing protein</fullName>
    </recommendedName>
</protein>
<name>A0A285RKI1_9RHOB</name>
<gene>
    <name evidence="2" type="ORF">SAMN05877831_101539</name>
</gene>
<dbReference type="EMBL" id="OBMT01000001">
    <property type="protein sequence ID" value="SOB94611.1"/>
    <property type="molecule type" value="Genomic_DNA"/>
</dbReference>
<dbReference type="Pfam" id="PF09836">
    <property type="entry name" value="DUF2063"/>
    <property type="match status" value="1"/>
</dbReference>
<accession>A0A285RKI1</accession>
<dbReference type="InterPro" id="IPR044922">
    <property type="entry name" value="DUF2063_N_sf"/>
</dbReference>
<organism evidence="2 3">
    <name type="scientific">Rhodobacter maris</name>
    <dbReference type="NCBI Taxonomy" id="446682"/>
    <lineage>
        <taxon>Bacteria</taxon>
        <taxon>Pseudomonadati</taxon>
        <taxon>Pseudomonadota</taxon>
        <taxon>Alphaproteobacteria</taxon>
        <taxon>Rhodobacterales</taxon>
        <taxon>Rhodobacter group</taxon>
        <taxon>Rhodobacter</taxon>
    </lineage>
</organism>
<dbReference type="InterPro" id="IPR018640">
    <property type="entry name" value="DUF2063"/>
</dbReference>
<dbReference type="Proteomes" id="UP000219111">
    <property type="component" value="Unassembled WGS sequence"/>
</dbReference>
<feature type="domain" description="Putative DNA-binding" evidence="1">
    <location>
        <begin position="10"/>
        <end position="96"/>
    </location>
</feature>
<keyword evidence="3" id="KW-1185">Reference proteome</keyword>
<evidence type="ECO:0000259" key="1">
    <source>
        <dbReference type="Pfam" id="PF09836"/>
    </source>
</evidence>
<evidence type="ECO:0000313" key="2">
    <source>
        <dbReference type="EMBL" id="SOB94611.1"/>
    </source>
</evidence>
<sequence>MNRHDSMLARFSAALAGGALPEGVTACAPAEAARRFDVYRNNVTVSLCTALEQRFPVISRLVGVEFFAALARHFCMAHPPQSPVLHEWGEAFPGYLEACAPLAGYPYMGDVARIELARGRAFHATDAAPIAPARLAAADPGTLRLALHPSVCLMRLATPAVSIWARNQPGAEAHPIRPGPEIALILRDRAYQVPVRAISSAEASLIAALGRGAPLLRAAAEVPDLDPTELLRALMQAGALCERAAT</sequence>
<reference evidence="3" key="1">
    <citation type="submission" date="2017-08" db="EMBL/GenBank/DDBJ databases">
        <authorList>
            <person name="Varghese N."/>
            <person name="Submissions S."/>
        </authorList>
    </citation>
    <scope>NUCLEOTIDE SEQUENCE [LARGE SCALE GENOMIC DNA]</scope>
    <source>
        <strain evidence="3">JA276</strain>
    </source>
</reference>
<dbReference type="RefSeq" id="WP_176518523.1">
    <property type="nucleotide sequence ID" value="NZ_OBMT01000001.1"/>
</dbReference>